<keyword evidence="5 9" id="KW-0812">Transmembrane</keyword>
<evidence type="ECO:0000256" key="2">
    <source>
        <dbReference type="ARBA" id="ARBA00004687"/>
    </source>
</evidence>
<dbReference type="EMBL" id="BJWK01000021">
    <property type="protein sequence ID" value="GEM12444.1"/>
    <property type="molecule type" value="Genomic_DNA"/>
</dbReference>
<proteinExistence type="inferred from homology"/>
<feature type="transmembrane region" description="Helical" evidence="9">
    <location>
        <begin position="151"/>
        <end position="174"/>
    </location>
</feature>
<evidence type="ECO:0000256" key="4">
    <source>
        <dbReference type="ARBA" id="ARBA00022502"/>
    </source>
</evidence>
<dbReference type="PANTHER" id="PTHR13121:SF0">
    <property type="entry name" value="PHOSPHATIDYLINOSITOL GLYCAN ANCHOR BIOSYNTHESIS CLASS U PROTEIN"/>
    <property type="match status" value="1"/>
</dbReference>
<feature type="transmembrane region" description="Helical" evidence="9">
    <location>
        <begin position="350"/>
        <end position="369"/>
    </location>
</feature>
<sequence>MAAAAAYTGALGTLARALLALDPYIPDKLATRGEVATPLSSWTRLREGNFLLGRGANPYAAGSFHGPPLLLALVGPLTGETPGARWASYAAWIAADLGTAWALARIAERRQRGPLSAVEGEVKWSGVRVAAIYLFHPFSIATVVARSSTTFANLFLALAIEAAVSGSAIQTAFFLSLATHLSLYPLLLLAPLIVLVSRHTHGPDVKTDRRALARTALTSVAAFLLHQAVLLGASRWWTGGWEFLSSAYGVILTIPDLTPNIGLAWYFFIEMFDHFRAFFLVIFALHPLVYVAPLTIAYRRDALFAVIVLVGTIALLKSYPSFGDWAFWHALLGCYSELLPHVASPLFHSLLPLYALLLLPSFSHLWLVSNSGNANFFYASTLVWAVGMGGWVVEVAKARGKREVLGALDGEGRKKVRSGEWVVVQR</sequence>
<evidence type="ECO:0000313" key="11">
    <source>
        <dbReference type="Proteomes" id="UP000321518"/>
    </source>
</evidence>
<evidence type="ECO:0000256" key="5">
    <source>
        <dbReference type="ARBA" id="ARBA00022692"/>
    </source>
</evidence>
<evidence type="ECO:0000256" key="3">
    <source>
        <dbReference type="ARBA" id="ARBA00010026"/>
    </source>
</evidence>
<dbReference type="GO" id="GO:0006506">
    <property type="term" value="P:GPI anchor biosynthetic process"/>
    <property type="evidence" value="ECO:0007669"/>
    <property type="project" value="UniProtKB-UniPathway"/>
</dbReference>
<feature type="transmembrane region" description="Helical" evidence="9">
    <location>
        <begin position="275"/>
        <end position="295"/>
    </location>
</feature>
<feature type="transmembrane region" description="Helical" evidence="9">
    <location>
        <begin position="181"/>
        <end position="199"/>
    </location>
</feature>
<evidence type="ECO:0000313" key="10">
    <source>
        <dbReference type="EMBL" id="GEM12444.1"/>
    </source>
</evidence>
<dbReference type="Pfam" id="PF06728">
    <property type="entry name" value="PIG-U"/>
    <property type="match status" value="1"/>
</dbReference>
<dbReference type="Proteomes" id="UP000321518">
    <property type="component" value="Unassembled WGS sequence"/>
</dbReference>
<evidence type="ECO:0000256" key="6">
    <source>
        <dbReference type="ARBA" id="ARBA00022824"/>
    </source>
</evidence>
<feature type="transmembrane region" description="Helical" evidence="9">
    <location>
        <begin position="211"/>
        <end position="231"/>
    </location>
</feature>
<evidence type="ECO:0000256" key="8">
    <source>
        <dbReference type="ARBA" id="ARBA00023136"/>
    </source>
</evidence>
<organism evidence="10 11">
    <name type="scientific">Rhodotorula toruloides</name>
    <name type="common">Yeast</name>
    <name type="synonym">Rhodosporidium toruloides</name>
    <dbReference type="NCBI Taxonomy" id="5286"/>
    <lineage>
        <taxon>Eukaryota</taxon>
        <taxon>Fungi</taxon>
        <taxon>Dikarya</taxon>
        <taxon>Basidiomycota</taxon>
        <taxon>Pucciniomycotina</taxon>
        <taxon>Microbotryomycetes</taxon>
        <taxon>Sporidiobolales</taxon>
        <taxon>Sporidiobolaceae</taxon>
        <taxon>Rhodotorula</taxon>
    </lineage>
</organism>
<gene>
    <name evidence="10" type="ORF">Rt10032_c21g6461</name>
</gene>
<dbReference type="OrthoDB" id="549017at2759"/>
<feature type="transmembrane region" description="Helical" evidence="9">
    <location>
        <begin position="302"/>
        <end position="319"/>
    </location>
</feature>
<dbReference type="PANTHER" id="PTHR13121">
    <property type="entry name" value="GPI TRANSAMIDASE COMPONENT PIG-U"/>
    <property type="match status" value="1"/>
</dbReference>
<evidence type="ECO:0000256" key="7">
    <source>
        <dbReference type="ARBA" id="ARBA00022989"/>
    </source>
</evidence>
<comment type="subcellular location">
    <subcellularLocation>
        <location evidence="1">Endoplasmic reticulum membrane</location>
        <topology evidence="1">Multi-pass membrane protein</topology>
    </subcellularLocation>
</comment>
<dbReference type="GO" id="GO:0016255">
    <property type="term" value="P:attachment of GPI anchor to protein"/>
    <property type="evidence" value="ECO:0007669"/>
    <property type="project" value="InterPro"/>
</dbReference>
<comment type="caution">
    <text evidence="10">The sequence shown here is derived from an EMBL/GenBank/DDBJ whole genome shotgun (WGS) entry which is preliminary data.</text>
</comment>
<accession>A0A511KSE8</accession>
<dbReference type="AlphaFoldDB" id="A0A511KSE8"/>
<dbReference type="InterPro" id="IPR009600">
    <property type="entry name" value="PIG-U"/>
</dbReference>
<name>A0A511KSE8_RHOTO</name>
<comment type="similarity">
    <text evidence="3">Belongs to the PIGU family.</text>
</comment>
<keyword evidence="8 9" id="KW-0472">Membrane</keyword>
<protein>
    <submittedName>
        <fullName evidence="10">Phosphatidylinositol glycan, class U</fullName>
    </submittedName>
</protein>
<keyword evidence="4" id="KW-0337">GPI-anchor biosynthesis</keyword>
<dbReference type="GO" id="GO:0042765">
    <property type="term" value="C:GPI-anchor transamidase complex"/>
    <property type="evidence" value="ECO:0007669"/>
    <property type="project" value="InterPro"/>
</dbReference>
<keyword evidence="7 9" id="KW-1133">Transmembrane helix</keyword>
<evidence type="ECO:0000256" key="1">
    <source>
        <dbReference type="ARBA" id="ARBA00004477"/>
    </source>
</evidence>
<dbReference type="UniPathway" id="UPA00196"/>
<evidence type="ECO:0000256" key="9">
    <source>
        <dbReference type="SAM" id="Phobius"/>
    </source>
</evidence>
<keyword evidence="6" id="KW-0256">Endoplasmic reticulum</keyword>
<reference evidence="10 11" key="1">
    <citation type="submission" date="2019-07" db="EMBL/GenBank/DDBJ databases">
        <title>Rhodotorula toruloides NBRC10032 genome sequencing.</title>
        <authorList>
            <person name="Shida Y."/>
            <person name="Takaku H."/>
            <person name="Ogasawara W."/>
            <person name="Mori K."/>
        </authorList>
    </citation>
    <scope>NUCLEOTIDE SEQUENCE [LARGE SCALE GENOMIC DNA]</scope>
    <source>
        <strain evidence="10 11">NBRC10032</strain>
    </source>
</reference>
<feature type="transmembrane region" description="Helical" evidence="9">
    <location>
        <begin position="375"/>
        <end position="393"/>
    </location>
</feature>
<comment type="pathway">
    <text evidence="2">Glycolipid biosynthesis; glycosylphosphatidylinositol-anchor biosynthesis.</text>
</comment>